<protein>
    <submittedName>
        <fullName evidence="1">Uncharacterized protein</fullName>
    </submittedName>
</protein>
<sequence>MPFKPGAVERPHVQCVLLDTLVRASEERRRGDLRLELKVRAVPPRASVHPGRPGAQLRLDTAKGHWQRQLEGLGRSLGGERRATFPTATNCGKR</sequence>
<dbReference type="Proteomes" id="UP000326029">
    <property type="component" value="Chromosome"/>
</dbReference>
<gene>
    <name evidence="1" type="ORF">CP977_33410</name>
</gene>
<keyword evidence="2" id="KW-1185">Reference proteome</keyword>
<organism evidence="1 2">
    <name type="scientific">Streptomyces cinereoruber</name>
    <dbReference type="NCBI Taxonomy" id="67260"/>
    <lineage>
        <taxon>Bacteria</taxon>
        <taxon>Bacillati</taxon>
        <taxon>Actinomycetota</taxon>
        <taxon>Actinomycetes</taxon>
        <taxon>Kitasatosporales</taxon>
        <taxon>Streptomycetaceae</taxon>
        <taxon>Streptomyces</taxon>
    </lineage>
</organism>
<dbReference type="EMBL" id="CP023693">
    <property type="protein sequence ID" value="QEV36472.1"/>
    <property type="molecule type" value="Genomic_DNA"/>
</dbReference>
<evidence type="ECO:0000313" key="2">
    <source>
        <dbReference type="Proteomes" id="UP000326029"/>
    </source>
</evidence>
<reference evidence="1 2" key="1">
    <citation type="submission" date="2017-09" db="EMBL/GenBank/DDBJ databases">
        <authorList>
            <person name="Lee N."/>
            <person name="Cho B.-K."/>
        </authorList>
    </citation>
    <scope>NUCLEOTIDE SEQUENCE [LARGE SCALE GENOMIC DNA]</scope>
    <source>
        <strain evidence="1 2">ATCC 19740</strain>
    </source>
</reference>
<name>A0ABX6BR67_9ACTN</name>
<accession>A0ABX6BR67</accession>
<evidence type="ECO:0000313" key="1">
    <source>
        <dbReference type="EMBL" id="QEV36472.1"/>
    </source>
</evidence>
<dbReference type="RefSeq" id="WP_152371412.1">
    <property type="nucleotide sequence ID" value="NZ_CP023693.1"/>
</dbReference>
<dbReference type="GeneID" id="95458649"/>
<proteinExistence type="predicted"/>